<keyword evidence="1" id="KW-0238">DNA-binding</keyword>
<dbReference type="PANTHER" id="PTHR38479">
    <property type="entry name" value="LMO0824 PROTEIN"/>
    <property type="match status" value="1"/>
</dbReference>
<accession>A0A2W2H6V2</accession>
<dbReference type="AlphaFoldDB" id="A0A2W2H6V2"/>
<evidence type="ECO:0000313" key="1">
    <source>
        <dbReference type="EMBL" id="PZG50599.1"/>
    </source>
</evidence>
<gene>
    <name evidence="1" type="ORF">C1I98_10220</name>
</gene>
<evidence type="ECO:0000313" key="2">
    <source>
        <dbReference type="Proteomes" id="UP000248544"/>
    </source>
</evidence>
<dbReference type="Pfam" id="PF06224">
    <property type="entry name" value="AlkZ-like"/>
    <property type="match status" value="1"/>
</dbReference>
<comment type="caution">
    <text evidence="1">The sequence shown here is derived from an EMBL/GenBank/DDBJ whole genome shotgun (WGS) entry which is preliminary data.</text>
</comment>
<dbReference type="GO" id="GO:0003677">
    <property type="term" value="F:DNA binding"/>
    <property type="evidence" value="ECO:0007669"/>
    <property type="project" value="UniProtKB-KW"/>
</dbReference>
<name>A0A2W2H6V2_9ACTN</name>
<dbReference type="InterPro" id="IPR009351">
    <property type="entry name" value="AlkZ-like"/>
</dbReference>
<dbReference type="PANTHER" id="PTHR38479:SF2">
    <property type="entry name" value="WINGED HELIX DNA-BINDING DOMAIN-CONTAINING PROTEIN"/>
    <property type="match status" value="1"/>
</dbReference>
<protein>
    <submittedName>
        <fullName evidence="1">Winged helix DNA-binding domain-containing protein</fullName>
    </submittedName>
</protein>
<keyword evidence="2" id="KW-1185">Reference proteome</keyword>
<proteinExistence type="predicted"/>
<dbReference type="Proteomes" id="UP000248544">
    <property type="component" value="Unassembled WGS sequence"/>
</dbReference>
<reference evidence="1 2" key="1">
    <citation type="submission" date="2018-01" db="EMBL/GenBank/DDBJ databases">
        <title>Draft genome sequence of Sphaerisporangium sp. 7K107.</title>
        <authorList>
            <person name="Sahin N."/>
            <person name="Saygin H."/>
            <person name="Ay H."/>
        </authorList>
    </citation>
    <scope>NUCLEOTIDE SEQUENCE [LARGE SCALE GENOMIC DNA]</scope>
    <source>
        <strain evidence="1 2">7K107</strain>
    </source>
</reference>
<organism evidence="1 2">
    <name type="scientific">Spongiactinospora gelatinilytica</name>
    <dbReference type="NCBI Taxonomy" id="2666298"/>
    <lineage>
        <taxon>Bacteria</taxon>
        <taxon>Bacillati</taxon>
        <taxon>Actinomycetota</taxon>
        <taxon>Actinomycetes</taxon>
        <taxon>Streptosporangiales</taxon>
        <taxon>Streptosporangiaceae</taxon>
        <taxon>Spongiactinospora</taxon>
    </lineage>
</organism>
<dbReference type="RefSeq" id="WP_111166924.1">
    <property type="nucleotide sequence ID" value="NZ_POUA01000057.1"/>
</dbReference>
<dbReference type="EMBL" id="POUA01000057">
    <property type="protein sequence ID" value="PZG50599.1"/>
    <property type="molecule type" value="Genomic_DNA"/>
</dbReference>
<sequence>MLTQELIRRMRAHAQALANGVRETSAEAVVRRVFAIQAQDATAADLGIRVRGRDISAEDVRAAYEDERSIVRGWFMRGTLHTVPSADARRLLRLLAPRILAATGSRYHRLGLDGGTRERADRLLRRVLATHGPLTRAELTEHLAAVGVRPEGQAPFHLIRHATLTGVLCHGPRRGDEATYVLLDDWLPAVAGDPAWGSAGGSAWEEDTAAAELARHYLRAHAPAGVNDFAAWSGLPITLARRAWKTVARTGSITEYGTLSVPAGRKAEPPGIPATPDVRLLPAYDNYLVGYRTSESSIPAAHLGRSRPGGGVIRPTVLADGLAIATWTRRDAGRRVEVDAFEPLSSQVQALIDTEASAVTRFLQSTT</sequence>